<sequence length="147" mass="16253">MRQPVMLLVLSLLHLLENLGVTGNRGNVECPVLLFDASSALSFEKGHALRLFNRLEQFAASLRRNVCSTGMNMHALPVRKAAERVVFFQDEIVGDRQNLLVAVRETRLEIRFNASFLADLIEQVGCAVKTAQKTGNWYGAALLGRGA</sequence>
<evidence type="ECO:0000313" key="3">
    <source>
        <dbReference type="Proteomes" id="UP000300879"/>
    </source>
</evidence>
<keyword evidence="3" id="KW-1185">Reference proteome</keyword>
<dbReference type="Proteomes" id="UP000300879">
    <property type="component" value="Chromosome"/>
</dbReference>
<proteinExistence type="predicted"/>
<dbReference type="EMBL" id="CP040396">
    <property type="protein sequence ID" value="QCT03496.1"/>
    <property type="molecule type" value="Genomic_DNA"/>
</dbReference>
<protein>
    <submittedName>
        <fullName evidence="2">Uncharacterized protein</fullName>
    </submittedName>
</protein>
<evidence type="ECO:0000313" key="1">
    <source>
        <dbReference type="EMBL" id="QCT01405.1"/>
    </source>
</evidence>
<gene>
    <name evidence="1" type="ORF">E6C60_0683</name>
    <name evidence="2" type="ORF">E6C60_2784</name>
</gene>
<dbReference type="KEGG" id="palo:E6C60_0683"/>
<reference evidence="2 3" key="1">
    <citation type="submission" date="2019-05" db="EMBL/GenBank/DDBJ databases">
        <authorList>
            <person name="Chen C."/>
        </authorList>
    </citation>
    <scope>NUCLEOTIDE SEQUENCE [LARGE SCALE GENOMIC DNA]</scope>
    <source>
        <strain evidence="2 3">HB172198</strain>
    </source>
</reference>
<dbReference type="AlphaFoldDB" id="A0A4P8XL71"/>
<organism evidence="2 3">
    <name type="scientific">Paenibacillus algicola</name>
    <dbReference type="NCBI Taxonomy" id="2565926"/>
    <lineage>
        <taxon>Bacteria</taxon>
        <taxon>Bacillati</taxon>
        <taxon>Bacillota</taxon>
        <taxon>Bacilli</taxon>
        <taxon>Bacillales</taxon>
        <taxon>Paenibacillaceae</taxon>
        <taxon>Paenibacillus</taxon>
    </lineage>
</organism>
<evidence type="ECO:0000313" key="2">
    <source>
        <dbReference type="EMBL" id="QCT03496.1"/>
    </source>
</evidence>
<dbReference type="EMBL" id="CP040396">
    <property type="protein sequence ID" value="QCT01405.1"/>
    <property type="molecule type" value="Genomic_DNA"/>
</dbReference>
<accession>A0A4P8XL71</accession>
<name>A0A4P8XL71_9BACL</name>
<dbReference type="KEGG" id="palo:E6C60_2784"/>